<reference evidence="1 2" key="1">
    <citation type="journal article" date="2019" name="Int. J. Syst. Evol. Microbiol.">
        <title>The Global Catalogue of Microorganisms (GCM) 10K type strain sequencing project: providing services to taxonomists for standard genome sequencing and annotation.</title>
        <authorList>
            <consortium name="The Broad Institute Genomics Platform"/>
            <consortium name="The Broad Institute Genome Sequencing Center for Infectious Disease"/>
            <person name="Wu L."/>
            <person name="Ma J."/>
        </authorList>
    </citation>
    <scope>NUCLEOTIDE SEQUENCE [LARGE SCALE GENOMIC DNA]</scope>
    <source>
        <strain evidence="1 2">JCM 7356</strain>
    </source>
</reference>
<name>A0ABN3EEE1_9ACTN</name>
<keyword evidence="2" id="KW-1185">Reference proteome</keyword>
<dbReference type="Pfam" id="PF19462">
    <property type="entry name" value="DUF5999"/>
    <property type="match status" value="1"/>
</dbReference>
<gene>
    <name evidence="1" type="ORF">GCM10010430_44080</name>
</gene>
<dbReference type="EMBL" id="BAAATR010000020">
    <property type="protein sequence ID" value="GAA2255449.1"/>
    <property type="molecule type" value="Genomic_DNA"/>
</dbReference>
<evidence type="ECO:0000313" key="2">
    <source>
        <dbReference type="Proteomes" id="UP001500305"/>
    </source>
</evidence>
<protein>
    <submittedName>
        <fullName evidence="1">DUF5999 family protein</fullName>
    </submittedName>
</protein>
<sequence>MCQHKPTCPSADDDARLAAVPVTARPEQGWSLLCNRVVVFDDTGALLPSGKSIAPYRPEPVAAA</sequence>
<dbReference type="InterPro" id="IPR046041">
    <property type="entry name" value="DUF5999"/>
</dbReference>
<comment type="caution">
    <text evidence="1">The sequence shown here is derived from an EMBL/GenBank/DDBJ whole genome shotgun (WGS) entry which is preliminary data.</text>
</comment>
<dbReference type="RefSeq" id="WP_344638185.1">
    <property type="nucleotide sequence ID" value="NZ_BAAATR010000020.1"/>
</dbReference>
<accession>A0ABN3EEE1</accession>
<organism evidence="1 2">
    <name type="scientific">Kitasatospora cystarginea</name>
    <dbReference type="NCBI Taxonomy" id="58350"/>
    <lineage>
        <taxon>Bacteria</taxon>
        <taxon>Bacillati</taxon>
        <taxon>Actinomycetota</taxon>
        <taxon>Actinomycetes</taxon>
        <taxon>Kitasatosporales</taxon>
        <taxon>Streptomycetaceae</taxon>
        <taxon>Kitasatospora</taxon>
    </lineage>
</organism>
<proteinExistence type="predicted"/>
<dbReference type="Proteomes" id="UP001500305">
    <property type="component" value="Unassembled WGS sequence"/>
</dbReference>
<evidence type="ECO:0000313" key="1">
    <source>
        <dbReference type="EMBL" id="GAA2255449.1"/>
    </source>
</evidence>